<dbReference type="Pfam" id="PF00990">
    <property type="entry name" value="GGDEF"/>
    <property type="match status" value="1"/>
</dbReference>
<dbReference type="Gene3D" id="3.30.70.270">
    <property type="match status" value="1"/>
</dbReference>
<dbReference type="InterPro" id="IPR000160">
    <property type="entry name" value="GGDEF_dom"/>
</dbReference>
<dbReference type="Gene3D" id="3.30.110.200">
    <property type="match status" value="1"/>
</dbReference>
<organism evidence="4">
    <name type="scientific">marine sediment metagenome</name>
    <dbReference type="NCBI Taxonomy" id="412755"/>
    <lineage>
        <taxon>unclassified sequences</taxon>
        <taxon>metagenomes</taxon>
        <taxon>ecological metagenomes</taxon>
    </lineage>
</organism>
<name>A0A0F9UB10_9ZZZZ</name>
<dbReference type="PANTHER" id="PTHR33121:SF79">
    <property type="entry name" value="CYCLIC DI-GMP PHOSPHODIESTERASE PDED-RELATED"/>
    <property type="match status" value="1"/>
</dbReference>
<comment type="caution">
    <text evidence="4">The sequence shown here is derived from an EMBL/GenBank/DDBJ whole genome shotgun (WGS) entry which is preliminary data.</text>
</comment>
<feature type="transmembrane region" description="Helical" evidence="1">
    <location>
        <begin position="7"/>
        <end position="25"/>
    </location>
</feature>
<dbReference type="PROSITE" id="PS50887">
    <property type="entry name" value="GGDEF"/>
    <property type="match status" value="1"/>
</dbReference>
<evidence type="ECO:0000256" key="1">
    <source>
        <dbReference type="SAM" id="Phobius"/>
    </source>
</evidence>
<keyword evidence="1" id="KW-1133">Transmembrane helix</keyword>
<dbReference type="Gene3D" id="6.10.340.10">
    <property type="match status" value="1"/>
</dbReference>
<dbReference type="SUPFAM" id="SSF55073">
    <property type="entry name" value="Nucleotide cyclase"/>
    <property type="match status" value="1"/>
</dbReference>
<dbReference type="EMBL" id="LAZR01001095">
    <property type="protein sequence ID" value="KKN50798.1"/>
    <property type="molecule type" value="Genomic_DNA"/>
</dbReference>
<feature type="domain" description="HAMP" evidence="2">
    <location>
        <begin position="172"/>
        <end position="224"/>
    </location>
</feature>
<dbReference type="GO" id="GO:0007165">
    <property type="term" value="P:signal transduction"/>
    <property type="evidence" value="ECO:0007669"/>
    <property type="project" value="InterPro"/>
</dbReference>
<keyword evidence="1" id="KW-0812">Transmembrane</keyword>
<protein>
    <recommendedName>
        <fullName evidence="5">HAMP domain-containing protein</fullName>
    </recommendedName>
</protein>
<dbReference type="InterPro" id="IPR042461">
    <property type="entry name" value="LapD_MoxY_peri_C"/>
</dbReference>
<dbReference type="InterPro" id="IPR050706">
    <property type="entry name" value="Cyclic-di-GMP_PDE-like"/>
</dbReference>
<dbReference type="GO" id="GO:0016020">
    <property type="term" value="C:membrane"/>
    <property type="evidence" value="ECO:0007669"/>
    <property type="project" value="InterPro"/>
</dbReference>
<keyword evidence="1" id="KW-0472">Membrane</keyword>
<evidence type="ECO:0000259" key="2">
    <source>
        <dbReference type="PROSITE" id="PS50885"/>
    </source>
</evidence>
<accession>A0A0F9UB10</accession>
<dbReference type="CDD" id="cd06225">
    <property type="entry name" value="HAMP"/>
    <property type="match status" value="1"/>
</dbReference>
<sequence length="491" mass="54541">MSLSKQLLLLISLIFFIVFSVNFVLSMSNIKSYLEVESEIHVQDTATSLGLSLSPYMSNEDDPIIRTMMNAIFDMGYYKEMTLVDVDGKNLVTLTSGEEVAGVPSWLVSLVPMKVATAVSEISSGWNISGTISVSTNPAYGYLKLYEQGKNTLKFSLIIFLIAIGLLALTLRFTLRPLRAIEKQANDISAGNFTVIENLPWTLEVKNVAQSMNSMSLKIGAMIGRLNSKLASLSENLKRDPLTQLLNQSTFYVNLKEMLSAGQSGYAAIIKFDDLAAIAKNKGNEAVNQLLISFANILESAQQLEPRSSVYRLYGSEFALLCPSLNKPEMTALADTLKIDIADLGEQYDIDDLVHMGIIRFERSSDFKKLSPAMIEAYEQARKIGHNAYYIQEQSMSSMSELDWKATINNVIENDMPEIMFTSIAYNHDNEIPVKVMEEAFTVVKDSVGNSLSIGTFFSMAQEFGLEEELDKCILVCKNCHQEIHEGVSTI</sequence>
<dbReference type="Pfam" id="PF16448">
    <property type="entry name" value="LapD_MoxY_N"/>
    <property type="match status" value="1"/>
</dbReference>
<dbReference type="InterPro" id="IPR029787">
    <property type="entry name" value="Nucleotide_cyclase"/>
</dbReference>
<dbReference type="InterPro" id="IPR003660">
    <property type="entry name" value="HAMP_dom"/>
</dbReference>
<feature type="transmembrane region" description="Helical" evidence="1">
    <location>
        <begin position="155"/>
        <end position="175"/>
    </location>
</feature>
<dbReference type="InterPro" id="IPR032244">
    <property type="entry name" value="LapD_MoxY_N"/>
</dbReference>
<dbReference type="AlphaFoldDB" id="A0A0F9UB10"/>
<evidence type="ECO:0008006" key="5">
    <source>
        <dbReference type="Google" id="ProtNLM"/>
    </source>
</evidence>
<dbReference type="GO" id="GO:0071111">
    <property type="term" value="F:cyclic-guanylate-specific phosphodiesterase activity"/>
    <property type="evidence" value="ECO:0007669"/>
    <property type="project" value="InterPro"/>
</dbReference>
<dbReference type="Gene3D" id="6.20.270.20">
    <property type="entry name" value="LapD/MoxY periplasmic domain"/>
    <property type="match status" value="1"/>
</dbReference>
<dbReference type="PROSITE" id="PS50885">
    <property type="entry name" value="HAMP"/>
    <property type="match status" value="1"/>
</dbReference>
<dbReference type="InterPro" id="IPR043128">
    <property type="entry name" value="Rev_trsase/Diguanyl_cyclase"/>
</dbReference>
<proteinExistence type="predicted"/>
<evidence type="ECO:0000313" key="4">
    <source>
        <dbReference type="EMBL" id="KKN50798.1"/>
    </source>
</evidence>
<dbReference type="PANTHER" id="PTHR33121">
    <property type="entry name" value="CYCLIC DI-GMP PHOSPHODIESTERASE PDEF"/>
    <property type="match status" value="1"/>
</dbReference>
<dbReference type="SMART" id="SM00267">
    <property type="entry name" value="GGDEF"/>
    <property type="match status" value="1"/>
</dbReference>
<reference evidence="4" key="1">
    <citation type="journal article" date="2015" name="Nature">
        <title>Complex archaea that bridge the gap between prokaryotes and eukaryotes.</title>
        <authorList>
            <person name="Spang A."/>
            <person name="Saw J.H."/>
            <person name="Jorgensen S.L."/>
            <person name="Zaremba-Niedzwiedzka K."/>
            <person name="Martijn J."/>
            <person name="Lind A.E."/>
            <person name="van Eijk R."/>
            <person name="Schleper C."/>
            <person name="Guy L."/>
            <person name="Ettema T.J."/>
        </authorList>
    </citation>
    <scope>NUCLEOTIDE SEQUENCE</scope>
</reference>
<feature type="domain" description="GGDEF" evidence="3">
    <location>
        <begin position="263"/>
        <end position="394"/>
    </location>
</feature>
<evidence type="ECO:0000259" key="3">
    <source>
        <dbReference type="PROSITE" id="PS50887"/>
    </source>
</evidence>
<gene>
    <name evidence="4" type="ORF">LCGC14_0629160</name>
</gene>